<evidence type="ECO:0000256" key="1">
    <source>
        <dbReference type="ARBA" id="ARBA00013172"/>
    </source>
</evidence>
<reference evidence="5 6" key="1">
    <citation type="submission" date="2016-08" db="EMBL/GenBank/DDBJ databases">
        <title>A Parts List for Fungal Cellulosomes Revealed by Comparative Genomics.</title>
        <authorList>
            <consortium name="DOE Joint Genome Institute"/>
            <person name="Haitjema C.H."/>
            <person name="Gilmore S.P."/>
            <person name="Henske J.K."/>
            <person name="Solomon K.V."/>
            <person name="De Groot R."/>
            <person name="Kuo A."/>
            <person name="Mondo S.J."/>
            <person name="Salamov A.A."/>
            <person name="Labutti K."/>
            <person name="Zhao Z."/>
            <person name="Chiniquy J."/>
            <person name="Barry K."/>
            <person name="Brewer H.M."/>
            <person name="Purvine S.O."/>
            <person name="Wright A.T."/>
            <person name="Boxma B."/>
            <person name="Van Alen T."/>
            <person name="Hackstein J.H."/>
            <person name="Baker S.E."/>
            <person name="Grigoriev I.V."/>
            <person name="O'Malley M.A."/>
        </authorList>
    </citation>
    <scope>NUCLEOTIDE SEQUENCE [LARGE SCALE GENOMIC DNA]</scope>
    <source>
        <strain evidence="5 6">S4</strain>
    </source>
</reference>
<evidence type="ECO:0000259" key="3">
    <source>
        <dbReference type="Pfam" id="PF01648"/>
    </source>
</evidence>
<gene>
    <name evidence="5" type="ORF">BCR32DRAFT_272195</name>
</gene>
<dbReference type="InterPro" id="IPR050559">
    <property type="entry name" value="P-Pant_transferase_sf"/>
</dbReference>
<dbReference type="SUPFAM" id="SSF56214">
    <property type="entry name" value="4'-phosphopantetheinyl transferase"/>
    <property type="match status" value="2"/>
</dbReference>
<dbReference type="GO" id="GO:0000287">
    <property type="term" value="F:magnesium ion binding"/>
    <property type="evidence" value="ECO:0007669"/>
    <property type="project" value="InterPro"/>
</dbReference>
<dbReference type="PANTHER" id="PTHR12215:SF10">
    <property type="entry name" value="L-AMINOADIPATE-SEMIALDEHYDE DEHYDROGENASE-PHOSPHOPANTETHEINYL TRANSFERASE"/>
    <property type="match status" value="1"/>
</dbReference>
<keyword evidence="2 5" id="KW-0808">Transferase</keyword>
<proteinExistence type="predicted"/>
<dbReference type="Gene3D" id="3.90.470.20">
    <property type="entry name" value="4'-phosphopantetheinyl transferase domain"/>
    <property type="match status" value="2"/>
</dbReference>
<accession>A0A1Y1WJE3</accession>
<dbReference type="InterPro" id="IPR008278">
    <property type="entry name" value="4-PPantetheinyl_Trfase_dom"/>
</dbReference>
<feature type="domain" description="4'-phosphopantetheinyl transferase N-terminal" evidence="4">
    <location>
        <begin position="17"/>
        <end position="116"/>
    </location>
</feature>
<protein>
    <recommendedName>
        <fullName evidence="1">holo-[acyl-carrier-protein] synthase</fullName>
        <ecNumber evidence="1">2.7.8.7</ecNumber>
    </recommendedName>
</protein>
<dbReference type="GO" id="GO:0008897">
    <property type="term" value="F:holo-[acyl-carrier-protein] synthase activity"/>
    <property type="evidence" value="ECO:0007669"/>
    <property type="project" value="UniProtKB-EC"/>
</dbReference>
<evidence type="ECO:0000256" key="2">
    <source>
        <dbReference type="ARBA" id="ARBA00022679"/>
    </source>
</evidence>
<dbReference type="Proteomes" id="UP000193944">
    <property type="component" value="Unassembled WGS sequence"/>
</dbReference>
<dbReference type="STRING" id="1754192.A0A1Y1WJE3"/>
<keyword evidence="6" id="KW-1185">Reference proteome</keyword>
<organism evidence="5 6">
    <name type="scientific">Anaeromyces robustus</name>
    <dbReference type="NCBI Taxonomy" id="1754192"/>
    <lineage>
        <taxon>Eukaryota</taxon>
        <taxon>Fungi</taxon>
        <taxon>Fungi incertae sedis</taxon>
        <taxon>Chytridiomycota</taxon>
        <taxon>Chytridiomycota incertae sedis</taxon>
        <taxon>Neocallimastigomycetes</taxon>
        <taxon>Neocallimastigales</taxon>
        <taxon>Neocallimastigaceae</taxon>
        <taxon>Anaeromyces</taxon>
    </lineage>
</organism>
<dbReference type="OrthoDB" id="26719at2759"/>
<evidence type="ECO:0000313" key="5">
    <source>
        <dbReference type="EMBL" id="ORX73475.1"/>
    </source>
</evidence>
<name>A0A1Y1WJE3_9FUNG</name>
<dbReference type="Pfam" id="PF22624">
    <property type="entry name" value="AASDHPPT_N"/>
    <property type="match status" value="1"/>
</dbReference>
<dbReference type="InterPro" id="IPR055066">
    <property type="entry name" value="AASDHPPT_N"/>
</dbReference>
<dbReference type="GO" id="GO:0005829">
    <property type="term" value="C:cytosol"/>
    <property type="evidence" value="ECO:0007669"/>
    <property type="project" value="TreeGrafter"/>
</dbReference>
<reference evidence="5 6" key="2">
    <citation type="submission" date="2016-08" db="EMBL/GenBank/DDBJ databases">
        <title>Pervasive Adenine N6-methylation of Active Genes in Fungi.</title>
        <authorList>
            <consortium name="DOE Joint Genome Institute"/>
            <person name="Mondo S.J."/>
            <person name="Dannebaum R.O."/>
            <person name="Kuo R.C."/>
            <person name="Labutti K."/>
            <person name="Haridas S."/>
            <person name="Kuo A."/>
            <person name="Salamov A."/>
            <person name="Ahrendt S.R."/>
            <person name="Lipzen A."/>
            <person name="Sullivan W."/>
            <person name="Andreopoulos W.B."/>
            <person name="Clum A."/>
            <person name="Lindquist E."/>
            <person name="Daum C."/>
            <person name="Ramamoorthy G.K."/>
            <person name="Gryganskyi A."/>
            <person name="Culley D."/>
            <person name="Magnuson J.K."/>
            <person name="James T.Y."/>
            <person name="O'Malley M.A."/>
            <person name="Stajich J.E."/>
            <person name="Spatafora J.W."/>
            <person name="Visel A."/>
            <person name="Grigoriev I.V."/>
        </authorList>
    </citation>
    <scope>NUCLEOTIDE SEQUENCE [LARGE SCALE GENOMIC DNA]</scope>
    <source>
        <strain evidence="5 6">S4</strain>
    </source>
</reference>
<dbReference type="FunFam" id="3.90.470.20:FF:000003">
    <property type="entry name" value="L-aminoadipate-semialdehyde dehydrogenase-phosphopantetheinyl transferase"/>
    <property type="match status" value="1"/>
</dbReference>
<dbReference type="Pfam" id="PF01648">
    <property type="entry name" value="ACPS"/>
    <property type="match status" value="1"/>
</dbReference>
<dbReference type="EC" id="2.7.8.7" evidence="1"/>
<feature type="domain" description="4'-phosphopantetheinyl transferase" evidence="3">
    <location>
        <begin position="120"/>
        <end position="226"/>
    </location>
</feature>
<dbReference type="PANTHER" id="PTHR12215">
    <property type="entry name" value="PHOSPHOPANTETHEINE TRANSFERASE"/>
    <property type="match status" value="1"/>
</dbReference>
<dbReference type="InterPro" id="IPR037143">
    <property type="entry name" value="4-PPantetheinyl_Trfase_dom_sf"/>
</dbReference>
<evidence type="ECO:0000259" key="4">
    <source>
        <dbReference type="Pfam" id="PF22624"/>
    </source>
</evidence>
<sequence length="265" mass="31166">MECEVGTFLKWKFNAEKWNPSPEEFNCYLQYVQPEERIRIKKFFHFIDSKRALAGRLLLRQAIHTLLNVNWSSIELGRSSDNKPIIKKIKNSDIPFKHISVNISHHGEWVALIAHTKKIVGIDVMNTTEDPRTDIDSFFDLMADVFTKNEWKEINELKEDNQRLERFYKFWSLKESYVKAIGKGLVLDLQSIEFTLNRDDIGKTVETATLYRDGKRMDDWKFYIYHLDDIHCSSIAINSVEDDNIKNIDFENLSIEKLVENAENV</sequence>
<comment type="caution">
    <text evidence="5">The sequence shown here is derived from an EMBL/GenBank/DDBJ whole genome shotgun (WGS) entry which is preliminary data.</text>
</comment>
<dbReference type="GO" id="GO:0019878">
    <property type="term" value="P:lysine biosynthetic process via aminoadipic acid"/>
    <property type="evidence" value="ECO:0007669"/>
    <property type="project" value="TreeGrafter"/>
</dbReference>
<dbReference type="EMBL" id="MCFG01000386">
    <property type="protein sequence ID" value="ORX73475.1"/>
    <property type="molecule type" value="Genomic_DNA"/>
</dbReference>
<dbReference type="AlphaFoldDB" id="A0A1Y1WJE3"/>
<evidence type="ECO:0000313" key="6">
    <source>
        <dbReference type="Proteomes" id="UP000193944"/>
    </source>
</evidence>